<gene>
    <name evidence="4" type="ORF">CWS01_05185</name>
</gene>
<dbReference type="PANTHER" id="PTHR45138:SF9">
    <property type="entry name" value="DIGUANYLATE CYCLASE DGCM-RELATED"/>
    <property type="match status" value="1"/>
</dbReference>
<keyword evidence="2" id="KW-0472">Membrane</keyword>
<keyword evidence="1" id="KW-0175">Coiled coil</keyword>
<dbReference type="InterPro" id="IPR050469">
    <property type="entry name" value="Diguanylate_Cyclase"/>
</dbReference>
<proteinExistence type="predicted"/>
<keyword evidence="2" id="KW-0812">Transmembrane</keyword>
<dbReference type="GO" id="GO:0043709">
    <property type="term" value="P:cell adhesion involved in single-species biofilm formation"/>
    <property type="evidence" value="ECO:0007669"/>
    <property type="project" value="TreeGrafter"/>
</dbReference>
<protein>
    <recommendedName>
        <fullName evidence="3">GGDEF domain-containing protein</fullName>
    </recommendedName>
</protein>
<dbReference type="Gene3D" id="3.30.70.270">
    <property type="match status" value="1"/>
</dbReference>
<dbReference type="GO" id="GO:1902201">
    <property type="term" value="P:negative regulation of bacterial-type flagellum-dependent cell motility"/>
    <property type="evidence" value="ECO:0007669"/>
    <property type="project" value="TreeGrafter"/>
</dbReference>
<feature type="coiled-coil region" evidence="1">
    <location>
        <begin position="217"/>
        <end position="251"/>
    </location>
</feature>
<feature type="transmembrane region" description="Helical" evidence="2">
    <location>
        <begin position="181"/>
        <end position="204"/>
    </location>
</feature>
<dbReference type="GO" id="GO:0052621">
    <property type="term" value="F:diguanylate cyclase activity"/>
    <property type="evidence" value="ECO:0007669"/>
    <property type="project" value="TreeGrafter"/>
</dbReference>
<name>A0A2N0Z570_9BACI</name>
<accession>A0A2N0Z570</accession>
<dbReference type="FunFam" id="3.30.70.270:FF:000001">
    <property type="entry name" value="Diguanylate cyclase domain protein"/>
    <property type="match status" value="1"/>
</dbReference>
<comment type="caution">
    <text evidence="4">The sequence shown here is derived from an EMBL/GenBank/DDBJ whole genome shotgun (WGS) entry which is preliminary data.</text>
</comment>
<dbReference type="CDD" id="cd01949">
    <property type="entry name" value="GGDEF"/>
    <property type="match status" value="1"/>
</dbReference>
<feature type="transmembrane region" description="Helical" evidence="2">
    <location>
        <begin position="133"/>
        <end position="150"/>
    </location>
</feature>
<evidence type="ECO:0000259" key="3">
    <source>
        <dbReference type="PROSITE" id="PS50887"/>
    </source>
</evidence>
<dbReference type="PANTHER" id="PTHR45138">
    <property type="entry name" value="REGULATORY COMPONENTS OF SENSORY TRANSDUCTION SYSTEM"/>
    <property type="match status" value="1"/>
</dbReference>
<evidence type="ECO:0000256" key="2">
    <source>
        <dbReference type="SAM" id="Phobius"/>
    </source>
</evidence>
<feature type="transmembrane region" description="Helical" evidence="2">
    <location>
        <begin position="39"/>
        <end position="57"/>
    </location>
</feature>
<keyword evidence="5" id="KW-1185">Reference proteome</keyword>
<dbReference type="Pfam" id="PF00990">
    <property type="entry name" value="GGDEF"/>
    <property type="match status" value="1"/>
</dbReference>
<dbReference type="EMBL" id="PISE01000011">
    <property type="protein sequence ID" value="PKG24653.1"/>
    <property type="molecule type" value="Genomic_DNA"/>
</dbReference>
<dbReference type="InterPro" id="IPR029787">
    <property type="entry name" value="Nucleotide_cyclase"/>
</dbReference>
<feature type="domain" description="GGDEF" evidence="3">
    <location>
        <begin position="278"/>
        <end position="415"/>
    </location>
</feature>
<evidence type="ECO:0000313" key="4">
    <source>
        <dbReference type="EMBL" id="PKG24653.1"/>
    </source>
</evidence>
<feature type="transmembrane region" description="Helical" evidence="2">
    <location>
        <begin position="69"/>
        <end position="89"/>
    </location>
</feature>
<dbReference type="PROSITE" id="PS50887">
    <property type="entry name" value="GGDEF"/>
    <property type="match status" value="1"/>
</dbReference>
<feature type="transmembrane region" description="Helical" evidence="2">
    <location>
        <begin position="109"/>
        <end position="127"/>
    </location>
</feature>
<dbReference type="InterPro" id="IPR043128">
    <property type="entry name" value="Rev_trsase/Diguanyl_cyclase"/>
</dbReference>
<keyword evidence="2" id="KW-1133">Transmembrane helix</keyword>
<organism evidence="4 5">
    <name type="scientific">Niallia nealsonii</name>
    <dbReference type="NCBI Taxonomy" id="115979"/>
    <lineage>
        <taxon>Bacteria</taxon>
        <taxon>Bacillati</taxon>
        <taxon>Bacillota</taxon>
        <taxon>Bacilli</taxon>
        <taxon>Bacillales</taxon>
        <taxon>Bacillaceae</taxon>
        <taxon>Niallia</taxon>
    </lineage>
</organism>
<dbReference type="GO" id="GO:0005886">
    <property type="term" value="C:plasma membrane"/>
    <property type="evidence" value="ECO:0007669"/>
    <property type="project" value="TreeGrafter"/>
</dbReference>
<evidence type="ECO:0000256" key="1">
    <source>
        <dbReference type="SAM" id="Coils"/>
    </source>
</evidence>
<evidence type="ECO:0000313" key="5">
    <source>
        <dbReference type="Proteomes" id="UP000233375"/>
    </source>
</evidence>
<dbReference type="AlphaFoldDB" id="A0A2N0Z570"/>
<dbReference type="SUPFAM" id="SSF55073">
    <property type="entry name" value="Nucleotide cyclase"/>
    <property type="match status" value="1"/>
</dbReference>
<dbReference type="Proteomes" id="UP000233375">
    <property type="component" value="Unassembled WGS sequence"/>
</dbReference>
<sequence length="426" mass="49256">MMRLIMKFKNVFVVPQVSREKQQLLKMHLLKENMQRCKLFAQIVILFEAILICMNISSSYEENHGHFVITIYFVLYFILMLMSFFMLVYINRMEKKETYTERFYNRIQLGLLSFVCFFLVWGAAVTLVDQKEYGHVMAFAVNFMCVSVLFHASNRTILLLYIAPITVLLFGLPIFQPSSAILMGHYINLTVFLFFCWLASRMLYTSYASNFFNKLLLTESNERLALKMEENEKINKELAKANKQLKKMTIIDELTQIPNRRGFQKYIRDTLIGANKKRKLTLMMIDIDAFKLFNDHYGHLEGDKILKSVAQKIQASIHFFDGISARFGGEEFVAAVFDLDVKAVEQLAESIRKAVFKMEIPHEYSPFSDRVTISIGITTGNVSKAENMEKLMKDADSALYESKSKGRNRVEYFSGTTSVGVKSKVD</sequence>
<reference evidence="4 5" key="1">
    <citation type="journal article" date="2003" name="Int. J. Syst. Evol. Microbiol.">
        <title>Bacillus nealsonii sp. nov., isolated from a spacecraft-assembly facility, whose spores are gamma-radiation resistant.</title>
        <authorList>
            <person name="Venkateswaran K."/>
            <person name="Kempf M."/>
            <person name="Chen F."/>
            <person name="Satomi M."/>
            <person name="Nicholson W."/>
            <person name="Kern R."/>
        </authorList>
    </citation>
    <scope>NUCLEOTIDE SEQUENCE [LARGE SCALE GENOMIC DNA]</scope>
    <source>
        <strain evidence="4 5">FO-92</strain>
    </source>
</reference>
<dbReference type="SMART" id="SM00267">
    <property type="entry name" value="GGDEF"/>
    <property type="match status" value="1"/>
</dbReference>
<dbReference type="InterPro" id="IPR000160">
    <property type="entry name" value="GGDEF_dom"/>
</dbReference>
<feature type="transmembrane region" description="Helical" evidence="2">
    <location>
        <begin position="157"/>
        <end position="175"/>
    </location>
</feature>
<dbReference type="NCBIfam" id="TIGR00254">
    <property type="entry name" value="GGDEF"/>
    <property type="match status" value="1"/>
</dbReference>